<accession>A0A7S2DL68</accession>
<dbReference type="GO" id="GO:0008270">
    <property type="term" value="F:zinc ion binding"/>
    <property type="evidence" value="ECO:0007669"/>
    <property type="project" value="UniProtKB-KW"/>
</dbReference>
<protein>
    <recommendedName>
        <fullName evidence="5">MYND-type domain-containing protein</fullName>
    </recommendedName>
</protein>
<dbReference type="SUPFAM" id="SSF144232">
    <property type="entry name" value="HIT/MYND zinc finger-like"/>
    <property type="match status" value="1"/>
</dbReference>
<dbReference type="Pfam" id="PF01753">
    <property type="entry name" value="zf-MYND"/>
    <property type="match status" value="1"/>
</dbReference>
<keyword evidence="1" id="KW-0479">Metal-binding</keyword>
<evidence type="ECO:0000259" key="5">
    <source>
        <dbReference type="PROSITE" id="PS50865"/>
    </source>
</evidence>
<dbReference type="InterPro" id="IPR002893">
    <property type="entry name" value="Znf_MYND"/>
</dbReference>
<evidence type="ECO:0000313" key="6">
    <source>
        <dbReference type="EMBL" id="CAD9457180.1"/>
    </source>
</evidence>
<evidence type="ECO:0000256" key="3">
    <source>
        <dbReference type="ARBA" id="ARBA00022833"/>
    </source>
</evidence>
<dbReference type="Gene3D" id="6.10.140.2220">
    <property type="match status" value="1"/>
</dbReference>
<evidence type="ECO:0000256" key="2">
    <source>
        <dbReference type="ARBA" id="ARBA00022771"/>
    </source>
</evidence>
<evidence type="ECO:0000256" key="1">
    <source>
        <dbReference type="ARBA" id="ARBA00022723"/>
    </source>
</evidence>
<evidence type="ECO:0000256" key="4">
    <source>
        <dbReference type="PROSITE-ProRule" id="PRU00134"/>
    </source>
</evidence>
<dbReference type="EMBL" id="HBGU01033423">
    <property type="protein sequence ID" value="CAD9457180.1"/>
    <property type="molecule type" value="Transcribed_RNA"/>
</dbReference>
<dbReference type="AlphaFoldDB" id="A0A7S2DL68"/>
<organism evidence="6">
    <name type="scientific">Haptolina brevifila</name>
    <dbReference type="NCBI Taxonomy" id="156173"/>
    <lineage>
        <taxon>Eukaryota</taxon>
        <taxon>Haptista</taxon>
        <taxon>Haptophyta</taxon>
        <taxon>Prymnesiophyceae</taxon>
        <taxon>Prymnesiales</taxon>
        <taxon>Prymnesiaceae</taxon>
        <taxon>Haptolina</taxon>
    </lineage>
</organism>
<dbReference type="PROSITE" id="PS01360">
    <property type="entry name" value="ZF_MYND_1"/>
    <property type="match status" value="1"/>
</dbReference>
<name>A0A7S2DL68_9EUKA</name>
<keyword evidence="2 4" id="KW-0863">Zinc-finger</keyword>
<keyword evidence="3" id="KW-0862">Zinc</keyword>
<feature type="domain" description="MYND-type" evidence="5">
    <location>
        <begin position="166"/>
        <end position="204"/>
    </location>
</feature>
<reference evidence="6" key="1">
    <citation type="submission" date="2021-01" db="EMBL/GenBank/DDBJ databases">
        <authorList>
            <person name="Corre E."/>
            <person name="Pelletier E."/>
            <person name="Niang G."/>
            <person name="Scheremetjew M."/>
            <person name="Finn R."/>
            <person name="Kale V."/>
            <person name="Holt S."/>
            <person name="Cochrane G."/>
            <person name="Meng A."/>
            <person name="Brown T."/>
            <person name="Cohen L."/>
        </authorList>
    </citation>
    <scope>NUCLEOTIDE SEQUENCE</scope>
    <source>
        <strain evidence="6">UTEX LB 985</strain>
    </source>
</reference>
<dbReference type="PROSITE" id="PS50865">
    <property type="entry name" value="ZF_MYND_2"/>
    <property type="match status" value="1"/>
</dbReference>
<sequence>MSTAPPPSHQPLLTWTVNNWGVIGLRMAAVGVDPKTEVLLVDMRVERGTALSLLDPADVMEKAVKLELEAIRAHLIGHPFLYNSGWCKQVSTAAKQAVKRRQTKDGFCCLFAYGDTPEEQTFLPDFVMNVATYFSLDLQRIAEHNLRGITTDQQSDRLRAEGIRQCAVCGVADTKLKQCGRCGVVSYCSPEHQKAHWEVHKEACQSRSRDRVEQ</sequence>
<proteinExistence type="predicted"/>
<gene>
    <name evidence="6" type="ORF">CBRE1094_LOCUS18269</name>
</gene>